<proteinExistence type="inferred from homology"/>
<evidence type="ECO:0000313" key="11">
    <source>
        <dbReference type="Proteomes" id="UP000243799"/>
    </source>
</evidence>
<evidence type="ECO:0000256" key="2">
    <source>
        <dbReference type="ARBA" id="ARBA00010157"/>
    </source>
</evidence>
<feature type="transmembrane region" description="Helical" evidence="8">
    <location>
        <begin position="632"/>
        <end position="652"/>
    </location>
</feature>
<feature type="transmembrane region" description="Helical" evidence="8">
    <location>
        <begin position="658"/>
        <end position="679"/>
    </location>
</feature>
<dbReference type="GO" id="GO:0005886">
    <property type="term" value="C:plasma membrane"/>
    <property type="evidence" value="ECO:0007669"/>
    <property type="project" value="UniProtKB-SubCell"/>
</dbReference>
<dbReference type="EMBL" id="FOKG01000021">
    <property type="protein sequence ID" value="SFB57420.1"/>
    <property type="molecule type" value="Genomic_DNA"/>
</dbReference>
<comment type="similarity">
    <text evidence="2">Belongs to the resistance-nodulation-cell division (RND) (TC 2.A.6) family. MmpL subfamily.</text>
</comment>
<organism evidence="10 11">
    <name type="scientific">Amycolatopsis marina</name>
    <dbReference type="NCBI Taxonomy" id="490629"/>
    <lineage>
        <taxon>Bacteria</taxon>
        <taxon>Bacillati</taxon>
        <taxon>Actinomycetota</taxon>
        <taxon>Actinomycetes</taxon>
        <taxon>Pseudonocardiales</taxon>
        <taxon>Pseudonocardiaceae</taxon>
        <taxon>Amycolatopsis</taxon>
    </lineage>
</organism>
<feature type="region of interest" description="Disordered" evidence="7">
    <location>
        <begin position="702"/>
        <end position="725"/>
    </location>
</feature>
<evidence type="ECO:0000259" key="9">
    <source>
        <dbReference type="PROSITE" id="PS50156"/>
    </source>
</evidence>
<feature type="transmembrane region" description="Helical" evidence="8">
    <location>
        <begin position="533"/>
        <end position="551"/>
    </location>
</feature>
<dbReference type="STRING" id="490629.SAMN05216266_1214"/>
<dbReference type="Pfam" id="PF03176">
    <property type="entry name" value="MMPL"/>
    <property type="match status" value="2"/>
</dbReference>
<feature type="transmembrane region" description="Helical" evidence="8">
    <location>
        <begin position="288"/>
        <end position="312"/>
    </location>
</feature>
<evidence type="ECO:0000256" key="3">
    <source>
        <dbReference type="ARBA" id="ARBA00022475"/>
    </source>
</evidence>
<feature type="transmembrane region" description="Helical" evidence="8">
    <location>
        <begin position="591"/>
        <end position="611"/>
    </location>
</feature>
<dbReference type="InterPro" id="IPR050545">
    <property type="entry name" value="Mycobact_MmpL"/>
</dbReference>
<dbReference type="PROSITE" id="PS50156">
    <property type="entry name" value="SSD"/>
    <property type="match status" value="1"/>
</dbReference>
<feature type="transmembrane region" description="Helical" evidence="8">
    <location>
        <begin position="558"/>
        <end position="579"/>
    </location>
</feature>
<keyword evidence="3" id="KW-1003">Cell membrane</keyword>
<evidence type="ECO:0000256" key="8">
    <source>
        <dbReference type="SAM" id="Phobius"/>
    </source>
</evidence>
<protein>
    <submittedName>
        <fullName evidence="10">Putative drug exporter of the RND superfamily</fullName>
    </submittedName>
</protein>
<reference evidence="11" key="1">
    <citation type="submission" date="2016-10" db="EMBL/GenBank/DDBJ databases">
        <authorList>
            <person name="Varghese N."/>
            <person name="Submissions S."/>
        </authorList>
    </citation>
    <scope>NUCLEOTIDE SEQUENCE [LARGE SCALE GENOMIC DNA]</scope>
    <source>
        <strain evidence="11">CGMCC 4.3568</strain>
    </source>
</reference>
<feature type="domain" description="SSD" evidence="9">
    <location>
        <begin position="561"/>
        <end position="689"/>
    </location>
</feature>
<dbReference type="PANTHER" id="PTHR33406:SF6">
    <property type="entry name" value="MEMBRANE PROTEIN YDGH-RELATED"/>
    <property type="match status" value="1"/>
</dbReference>
<dbReference type="SUPFAM" id="SSF82866">
    <property type="entry name" value="Multidrug efflux transporter AcrB transmembrane domain"/>
    <property type="match status" value="2"/>
</dbReference>
<evidence type="ECO:0000256" key="4">
    <source>
        <dbReference type="ARBA" id="ARBA00022692"/>
    </source>
</evidence>
<feature type="transmembrane region" description="Helical" evidence="8">
    <location>
        <begin position="382"/>
        <end position="401"/>
    </location>
</feature>
<evidence type="ECO:0000256" key="5">
    <source>
        <dbReference type="ARBA" id="ARBA00022989"/>
    </source>
</evidence>
<dbReference type="InterPro" id="IPR000731">
    <property type="entry name" value="SSD"/>
</dbReference>
<dbReference type="AlphaFoldDB" id="A0A1I1C9J0"/>
<dbReference type="InterPro" id="IPR004869">
    <property type="entry name" value="MMPL_dom"/>
</dbReference>
<dbReference type="PANTHER" id="PTHR33406">
    <property type="entry name" value="MEMBRANE PROTEIN MJ1562-RELATED"/>
    <property type="match status" value="1"/>
</dbReference>
<name>A0A1I1C9J0_9PSEU</name>
<dbReference type="Gene3D" id="1.20.1640.10">
    <property type="entry name" value="Multidrug efflux transporter AcrB transmembrane domain"/>
    <property type="match status" value="2"/>
</dbReference>
<evidence type="ECO:0000256" key="7">
    <source>
        <dbReference type="SAM" id="MobiDB-lite"/>
    </source>
</evidence>
<sequence>MFSMLNNSPMVSDRASERTGRSRVPALRWILPALLIVGWLALGAVGGPFAGKLSEVAENDNAAFLPSSAEATEVNELQKQFADSQTVPAIVVAERTEGISAQDRTFLTAASARISEIPGVAGAPSPPIPSPLDDQAVQVIVPIAADGNPGDVVTEVRAALTGAPEDLTVLVTGPAGQLADLVEAFSGIDGLLLIVAGSVVALILVVVYRSPVLPVLVLLSAVFALGLASLIVYLLADGDVLALNGQSQGILFILVFGAATDYALLLVSRFREELRDTADRVEAIGKAWRATIEPIAASAGTVILGVLCLLLSDLNSNKGLGPVAAIGIAAALLASTTFLPAALALLGRAAFWPFRPELGSEHPENSGIWGRISRAVGRSPRLIWIGTTVVLLLGVAFVPQLKASGTAQSDVFLTPVDSVAGQEILGRHFPAGAGSPTVIVANSGHLGQVLDAARVDGVSRAAPMAGPDGAPKVVNGRVLVEAVLTTPADSEEAISTVQRIRESVHEVPGADAKVGGRTAIQLDTQETSERDRALIIPVVLVVIFLVLALLLRALLAPLLLIATVVLSFGATMGVSALVFNHVLGFPGADPAVPLFAFVFLVALGIDYNIFLMTRVREEAVRSGTRKGTLRGLSVTGGVITSAGVVLAATFAALAVLPILFLAQIAFIVAFGVLLDTTIVRSLLVPALSIEIGDRVWWPSALSRRGRPGASAGSAGPAQRDDAVAG</sequence>
<evidence type="ECO:0000256" key="1">
    <source>
        <dbReference type="ARBA" id="ARBA00004651"/>
    </source>
</evidence>
<dbReference type="Proteomes" id="UP000243799">
    <property type="component" value="Unassembled WGS sequence"/>
</dbReference>
<gene>
    <name evidence="10" type="ORF">SAMN05216266_1214</name>
</gene>
<feature type="transmembrane region" description="Helical" evidence="8">
    <location>
        <begin position="215"/>
        <end position="236"/>
    </location>
</feature>
<keyword evidence="6 8" id="KW-0472">Membrane</keyword>
<evidence type="ECO:0000313" key="10">
    <source>
        <dbReference type="EMBL" id="SFB57420.1"/>
    </source>
</evidence>
<feature type="transmembrane region" description="Helical" evidence="8">
    <location>
        <begin position="248"/>
        <end position="267"/>
    </location>
</feature>
<keyword evidence="11" id="KW-1185">Reference proteome</keyword>
<comment type="subcellular location">
    <subcellularLocation>
        <location evidence="1">Cell membrane</location>
        <topology evidence="1">Multi-pass membrane protein</topology>
    </subcellularLocation>
</comment>
<evidence type="ECO:0000256" key="6">
    <source>
        <dbReference type="ARBA" id="ARBA00023136"/>
    </source>
</evidence>
<keyword evidence="5 8" id="KW-1133">Transmembrane helix</keyword>
<keyword evidence="4 8" id="KW-0812">Transmembrane</keyword>
<accession>A0A1I1C9J0</accession>
<feature type="compositionally biased region" description="Low complexity" evidence="7">
    <location>
        <begin position="702"/>
        <end position="717"/>
    </location>
</feature>
<feature type="transmembrane region" description="Helical" evidence="8">
    <location>
        <begin position="190"/>
        <end position="208"/>
    </location>
</feature>
<feature type="transmembrane region" description="Helical" evidence="8">
    <location>
        <begin position="324"/>
        <end position="346"/>
    </location>
</feature>